<comment type="caution">
    <text evidence="1">The sequence shown here is derived from an EMBL/GenBank/DDBJ whole genome shotgun (WGS) entry which is preliminary data.</text>
</comment>
<reference evidence="1" key="1">
    <citation type="submission" date="2016-11" db="EMBL/GenBank/DDBJ databases">
        <title>The genome of Nicotiana attenuata.</title>
        <authorList>
            <person name="Xu S."/>
            <person name="Brockmoeller T."/>
            <person name="Gaquerel E."/>
            <person name="Navarro A."/>
            <person name="Kuhl H."/>
            <person name="Gase K."/>
            <person name="Ling Z."/>
            <person name="Zhou W."/>
            <person name="Kreitzer C."/>
            <person name="Stanke M."/>
            <person name="Tang H."/>
            <person name="Lyons E."/>
            <person name="Pandey P."/>
            <person name="Pandey S.P."/>
            <person name="Timmermann B."/>
            <person name="Baldwin I.T."/>
        </authorList>
    </citation>
    <scope>NUCLEOTIDE SEQUENCE [LARGE SCALE GENOMIC DNA]</scope>
    <source>
        <strain evidence="1">UT</strain>
    </source>
</reference>
<proteinExistence type="predicted"/>
<sequence>MQMLTQQIQNLSVHSRNKVSNFGTKQSRKRAGLLLKILQIFNSIYCSIEDPSQQILAANFGSQTQLHSAGTVLKLDQVCSFFQVQSV</sequence>
<gene>
    <name evidence="1" type="ORF">A4A49_39829</name>
</gene>
<accession>A0A1J6KQG3</accession>
<organism evidence="1 2">
    <name type="scientific">Nicotiana attenuata</name>
    <name type="common">Coyote tobacco</name>
    <dbReference type="NCBI Taxonomy" id="49451"/>
    <lineage>
        <taxon>Eukaryota</taxon>
        <taxon>Viridiplantae</taxon>
        <taxon>Streptophyta</taxon>
        <taxon>Embryophyta</taxon>
        <taxon>Tracheophyta</taxon>
        <taxon>Spermatophyta</taxon>
        <taxon>Magnoliopsida</taxon>
        <taxon>eudicotyledons</taxon>
        <taxon>Gunneridae</taxon>
        <taxon>Pentapetalae</taxon>
        <taxon>asterids</taxon>
        <taxon>lamiids</taxon>
        <taxon>Solanales</taxon>
        <taxon>Solanaceae</taxon>
        <taxon>Nicotianoideae</taxon>
        <taxon>Nicotianeae</taxon>
        <taxon>Nicotiana</taxon>
    </lineage>
</organism>
<evidence type="ECO:0000313" key="2">
    <source>
        <dbReference type="Proteomes" id="UP000187609"/>
    </source>
</evidence>
<dbReference type="Proteomes" id="UP000187609">
    <property type="component" value="Unassembled WGS sequence"/>
</dbReference>
<protein>
    <submittedName>
        <fullName evidence="1">Uncharacterized protein</fullName>
    </submittedName>
</protein>
<dbReference type="AlphaFoldDB" id="A0A1J6KQG3"/>
<keyword evidence="2" id="KW-1185">Reference proteome</keyword>
<name>A0A1J6KQG3_NICAT</name>
<dbReference type="Gramene" id="OIT21401">
    <property type="protein sequence ID" value="OIT21401"/>
    <property type="gene ID" value="A4A49_39829"/>
</dbReference>
<dbReference type="EMBL" id="MJEQ01004361">
    <property type="protein sequence ID" value="OIT21401.1"/>
    <property type="molecule type" value="Genomic_DNA"/>
</dbReference>
<evidence type="ECO:0000313" key="1">
    <source>
        <dbReference type="EMBL" id="OIT21401.1"/>
    </source>
</evidence>